<feature type="domain" description="SAM" evidence="2">
    <location>
        <begin position="178"/>
        <end position="207"/>
    </location>
</feature>
<name>A0AAW1WE41_RUBAR</name>
<evidence type="ECO:0000256" key="1">
    <source>
        <dbReference type="SAM" id="MobiDB-lite"/>
    </source>
</evidence>
<comment type="caution">
    <text evidence="3">The sequence shown here is derived from an EMBL/GenBank/DDBJ whole genome shotgun (WGS) entry which is preliminary data.</text>
</comment>
<evidence type="ECO:0000259" key="2">
    <source>
        <dbReference type="Pfam" id="PF07647"/>
    </source>
</evidence>
<proteinExistence type="predicted"/>
<dbReference type="InterPro" id="IPR001660">
    <property type="entry name" value="SAM"/>
</dbReference>
<dbReference type="AlphaFoldDB" id="A0AAW1WE41"/>
<organism evidence="3 4">
    <name type="scientific">Rubus argutus</name>
    <name type="common">Southern blackberry</name>
    <dbReference type="NCBI Taxonomy" id="59490"/>
    <lineage>
        <taxon>Eukaryota</taxon>
        <taxon>Viridiplantae</taxon>
        <taxon>Streptophyta</taxon>
        <taxon>Embryophyta</taxon>
        <taxon>Tracheophyta</taxon>
        <taxon>Spermatophyta</taxon>
        <taxon>Magnoliopsida</taxon>
        <taxon>eudicotyledons</taxon>
        <taxon>Gunneridae</taxon>
        <taxon>Pentapetalae</taxon>
        <taxon>rosids</taxon>
        <taxon>fabids</taxon>
        <taxon>Rosales</taxon>
        <taxon>Rosaceae</taxon>
        <taxon>Rosoideae</taxon>
        <taxon>Rosoideae incertae sedis</taxon>
        <taxon>Rubus</taxon>
    </lineage>
</organism>
<dbReference type="EMBL" id="JBEDUW010000006">
    <property type="protein sequence ID" value="KAK9921542.1"/>
    <property type="molecule type" value="Genomic_DNA"/>
</dbReference>
<evidence type="ECO:0000313" key="3">
    <source>
        <dbReference type="EMBL" id="KAK9921542.1"/>
    </source>
</evidence>
<feature type="region of interest" description="Disordered" evidence="1">
    <location>
        <begin position="63"/>
        <end position="82"/>
    </location>
</feature>
<dbReference type="Proteomes" id="UP001457282">
    <property type="component" value="Unassembled WGS sequence"/>
</dbReference>
<feature type="compositionally biased region" description="Basic and acidic residues" evidence="1">
    <location>
        <begin position="71"/>
        <end position="82"/>
    </location>
</feature>
<keyword evidence="4" id="KW-1185">Reference proteome</keyword>
<dbReference type="CDD" id="cd09487">
    <property type="entry name" value="SAM_superfamily"/>
    <property type="match status" value="1"/>
</dbReference>
<evidence type="ECO:0000313" key="4">
    <source>
        <dbReference type="Proteomes" id="UP001457282"/>
    </source>
</evidence>
<accession>A0AAW1WE41</accession>
<gene>
    <name evidence="3" type="ORF">M0R45_030047</name>
</gene>
<dbReference type="Pfam" id="PF07647">
    <property type="entry name" value="SAM_2"/>
    <property type="match status" value="1"/>
</dbReference>
<protein>
    <recommendedName>
        <fullName evidence="2">SAM domain-containing protein</fullName>
    </recommendedName>
</protein>
<reference evidence="3 4" key="1">
    <citation type="journal article" date="2023" name="G3 (Bethesda)">
        <title>A chromosome-length genome assembly and annotation of blackberry (Rubus argutus, cv. 'Hillquist').</title>
        <authorList>
            <person name="Bruna T."/>
            <person name="Aryal R."/>
            <person name="Dudchenko O."/>
            <person name="Sargent D.J."/>
            <person name="Mead D."/>
            <person name="Buti M."/>
            <person name="Cavallini A."/>
            <person name="Hytonen T."/>
            <person name="Andres J."/>
            <person name="Pham M."/>
            <person name="Weisz D."/>
            <person name="Mascagni F."/>
            <person name="Usai G."/>
            <person name="Natali L."/>
            <person name="Bassil N."/>
            <person name="Fernandez G.E."/>
            <person name="Lomsadze A."/>
            <person name="Armour M."/>
            <person name="Olukolu B."/>
            <person name="Poorten T."/>
            <person name="Britton C."/>
            <person name="Davik J."/>
            <person name="Ashrafi H."/>
            <person name="Aiden E.L."/>
            <person name="Borodovsky M."/>
            <person name="Worthington M."/>
        </authorList>
    </citation>
    <scope>NUCLEOTIDE SEQUENCE [LARGE SCALE GENOMIC DNA]</scope>
    <source>
        <strain evidence="3">PI 553951</strain>
    </source>
</reference>
<sequence length="214" mass="24565">MLKIWRGILNPVPDSNSCLRMAKKRQNSWWQIPCSRKILTLQFRQRSQNQVSCNSWPGKTIEIGSQLPADTHPKTTSVHEKEQIKPVAPKRVAQLARKASPAAEYVPAFSQSMRRDLRTKSRNPDQMATSQSQRPLGVSITSKAIMQQRGLQHVFLDQGMLLNQRLRARNLERSFRKLLVNLNMKKLKDMGANAVGPRRKLMHAIDCFCQPSYY</sequence>